<dbReference type="EMBL" id="BKZW01000001">
    <property type="protein sequence ID" value="GER88552.1"/>
    <property type="molecule type" value="Genomic_DNA"/>
</dbReference>
<feature type="transmembrane region" description="Helical" evidence="9">
    <location>
        <begin position="30"/>
        <end position="52"/>
    </location>
</feature>
<feature type="transmembrane region" description="Helical" evidence="9">
    <location>
        <begin position="246"/>
        <end position="265"/>
    </location>
</feature>
<dbReference type="GO" id="GO:0016780">
    <property type="term" value="F:phosphotransferase activity, for other substituted phosphate groups"/>
    <property type="evidence" value="ECO:0007669"/>
    <property type="project" value="InterPro"/>
</dbReference>
<feature type="binding site" evidence="7">
    <location>
        <position position="274"/>
    </location>
    <ligand>
        <name>Mg(2+)</name>
        <dbReference type="ChEBI" id="CHEBI:18420"/>
    </ligand>
</feature>
<keyword evidence="4 9" id="KW-0812">Transmembrane</keyword>
<dbReference type="GO" id="GO:0071555">
    <property type="term" value="P:cell wall organization"/>
    <property type="evidence" value="ECO:0007669"/>
    <property type="project" value="TreeGrafter"/>
</dbReference>
<keyword evidence="7" id="KW-0460">Magnesium</keyword>
<dbReference type="Pfam" id="PF00953">
    <property type="entry name" value="Glycos_transf_4"/>
    <property type="match status" value="1"/>
</dbReference>
<feature type="transmembrane region" description="Helical" evidence="9">
    <location>
        <begin position="105"/>
        <end position="123"/>
    </location>
</feature>
<organism evidence="10 11">
    <name type="scientific">Dictyobacter vulcani</name>
    <dbReference type="NCBI Taxonomy" id="2607529"/>
    <lineage>
        <taxon>Bacteria</taxon>
        <taxon>Bacillati</taxon>
        <taxon>Chloroflexota</taxon>
        <taxon>Ktedonobacteria</taxon>
        <taxon>Ktedonobacterales</taxon>
        <taxon>Dictyobacteraceae</taxon>
        <taxon>Dictyobacter</taxon>
    </lineage>
</organism>
<dbReference type="Proteomes" id="UP000326912">
    <property type="component" value="Unassembled WGS sequence"/>
</dbReference>
<evidence type="ECO:0000256" key="8">
    <source>
        <dbReference type="SAM" id="MobiDB-lite"/>
    </source>
</evidence>
<sequence length="458" mass="50095">MVLASSVYSQPLFSVLSNVVPNTDHPDTSFLLLLAGGFCAFIVSYLLIFLVAKLSRKFNLLRRVEPGRTPDRVPRLGGVAIYLAFVVSSLIFYLHNPDLKPDEQLIYWLFLAAATLIVAVHAYDDVKPLKPLPKLLAQTLAVIIVMGPFFNGKFNGVLLFGFSNPFQSLSSGVVPFYHGGTVNILIQNTDIRLLAIPAVLFTWFWMVGMMNTVNLIDGLDGLAGGVVAITAIFIAITSWVLAQYTIAVLAAIFAGAVLGFLPHNWNPAKMFMGDSGSQFLGLALAVLSIMGGAKIALALMVLGVPILDVAIVLINRIRRGQHPLHYDRTHLHYRLQATGLRVRQICYIFYGLTILFGVLALSFGHFFKLIGIALVMATMTGLIIWIDSRQQHRGLRVKLDKSDPGAQSAMDKLSATEVPATEVPATDPIEFEPEPVQQSTSEKDSEVVNSISRLPHSL</sequence>
<feature type="transmembrane region" description="Helical" evidence="9">
    <location>
        <begin position="369"/>
        <end position="386"/>
    </location>
</feature>
<reference evidence="10 11" key="1">
    <citation type="submission" date="2019-10" db="EMBL/GenBank/DDBJ databases">
        <title>Dictyobacter vulcani sp. nov., within the class Ktedonobacteria, isolated from soil of volcanic Mt. Zao.</title>
        <authorList>
            <person name="Zheng Y."/>
            <person name="Wang C.M."/>
            <person name="Sakai Y."/>
            <person name="Abe K."/>
            <person name="Yokota A."/>
            <person name="Yabe S."/>
        </authorList>
    </citation>
    <scope>NUCLEOTIDE SEQUENCE [LARGE SCALE GENOMIC DNA]</scope>
    <source>
        <strain evidence="10 11">W12</strain>
    </source>
</reference>
<keyword evidence="6 9" id="KW-0472">Membrane</keyword>
<feature type="transmembrane region" description="Helical" evidence="9">
    <location>
        <begin position="345"/>
        <end position="363"/>
    </location>
</feature>
<evidence type="ECO:0000313" key="10">
    <source>
        <dbReference type="EMBL" id="GER88552.1"/>
    </source>
</evidence>
<keyword evidence="11" id="KW-1185">Reference proteome</keyword>
<name>A0A5J4KMZ8_9CHLR</name>
<keyword evidence="7" id="KW-0479">Metal-binding</keyword>
<feature type="transmembrane region" description="Helical" evidence="9">
    <location>
        <begin position="193"/>
        <end position="216"/>
    </location>
</feature>
<dbReference type="PANTHER" id="PTHR22926:SF3">
    <property type="entry name" value="UNDECAPRENYL-PHOSPHATE ALPHA-N-ACETYLGLUCOSAMINYL 1-PHOSPHATE TRANSFERASE"/>
    <property type="match status" value="1"/>
</dbReference>
<feature type="transmembrane region" description="Helical" evidence="9">
    <location>
        <begin position="135"/>
        <end position="154"/>
    </location>
</feature>
<evidence type="ECO:0000313" key="11">
    <source>
        <dbReference type="Proteomes" id="UP000326912"/>
    </source>
</evidence>
<feature type="transmembrane region" description="Helical" evidence="9">
    <location>
        <begin position="166"/>
        <end position="186"/>
    </location>
</feature>
<evidence type="ECO:0008006" key="12">
    <source>
        <dbReference type="Google" id="ProtNLM"/>
    </source>
</evidence>
<feature type="transmembrane region" description="Helical" evidence="9">
    <location>
        <begin position="285"/>
        <end position="314"/>
    </location>
</feature>
<proteinExistence type="predicted"/>
<keyword evidence="5 9" id="KW-1133">Transmembrane helix</keyword>
<evidence type="ECO:0000256" key="7">
    <source>
        <dbReference type="PIRSR" id="PIRSR600715-1"/>
    </source>
</evidence>
<dbReference type="PANTHER" id="PTHR22926">
    <property type="entry name" value="PHOSPHO-N-ACETYLMURAMOYL-PENTAPEPTIDE-TRANSFERASE"/>
    <property type="match status" value="1"/>
</dbReference>
<dbReference type="RefSeq" id="WP_162005210.1">
    <property type="nucleotide sequence ID" value="NZ_BKZW01000001.1"/>
</dbReference>
<dbReference type="GO" id="GO:0044038">
    <property type="term" value="P:cell wall macromolecule biosynthetic process"/>
    <property type="evidence" value="ECO:0007669"/>
    <property type="project" value="TreeGrafter"/>
</dbReference>
<dbReference type="GO" id="GO:0046872">
    <property type="term" value="F:metal ion binding"/>
    <property type="evidence" value="ECO:0007669"/>
    <property type="project" value="UniProtKB-KW"/>
</dbReference>
<gene>
    <name evidence="10" type="ORF">KDW_27140</name>
</gene>
<keyword evidence="3" id="KW-0808">Transferase</keyword>
<dbReference type="GO" id="GO:0005886">
    <property type="term" value="C:plasma membrane"/>
    <property type="evidence" value="ECO:0007669"/>
    <property type="project" value="UniProtKB-SubCell"/>
</dbReference>
<dbReference type="PROSITE" id="PS01348">
    <property type="entry name" value="MRAY_2"/>
    <property type="match status" value="1"/>
</dbReference>
<dbReference type="InterPro" id="IPR000715">
    <property type="entry name" value="Glycosyl_transferase_4"/>
</dbReference>
<feature type="transmembrane region" description="Helical" evidence="9">
    <location>
        <begin position="73"/>
        <end position="93"/>
    </location>
</feature>
<evidence type="ECO:0000256" key="5">
    <source>
        <dbReference type="ARBA" id="ARBA00022989"/>
    </source>
</evidence>
<comment type="subcellular location">
    <subcellularLocation>
        <location evidence="1">Cell membrane</location>
        <topology evidence="1">Multi-pass membrane protein</topology>
    </subcellularLocation>
</comment>
<comment type="caution">
    <text evidence="10">The sequence shown here is derived from an EMBL/GenBank/DDBJ whole genome shotgun (WGS) entry which is preliminary data.</text>
</comment>
<evidence type="ECO:0000256" key="2">
    <source>
        <dbReference type="ARBA" id="ARBA00022475"/>
    </source>
</evidence>
<feature type="transmembrane region" description="Helical" evidence="9">
    <location>
        <begin position="222"/>
        <end position="241"/>
    </location>
</feature>
<evidence type="ECO:0000256" key="3">
    <source>
        <dbReference type="ARBA" id="ARBA00022679"/>
    </source>
</evidence>
<evidence type="ECO:0000256" key="1">
    <source>
        <dbReference type="ARBA" id="ARBA00004651"/>
    </source>
</evidence>
<feature type="region of interest" description="Disordered" evidence="8">
    <location>
        <begin position="400"/>
        <end position="458"/>
    </location>
</feature>
<comment type="cofactor">
    <cofactor evidence="7">
        <name>Mg(2+)</name>
        <dbReference type="ChEBI" id="CHEBI:18420"/>
    </cofactor>
</comment>
<evidence type="ECO:0000256" key="9">
    <source>
        <dbReference type="SAM" id="Phobius"/>
    </source>
</evidence>
<evidence type="ECO:0000256" key="6">
    <source>
        <dbReference type="ARBA" id="ARBA00023136"/>
    </source>
</evidence>
<feature type="binding site" evidence="7">
    <location>
        <position position="214"/>
    </location>
    <ligand>
        <name>Mg(2+)</name>
        <dbReference type="ChEBI" id="CHEBI:18420"/>
    </ligand>
</feature>
<dbReference type="InterPro" id="IPR018480">
    <property type="entry name" value="PNAcMuramoyl-5peptid_Trfase_CS"/>
</dbReference>
<dbReference type="CDD" id="cd06853">
    <property type="entry name" value="GT_WecA_like"/>
    <property type="match status" value="1"/>
</dbReference>
<dbReference type="AlphaFoldDB" id="A0A5J4KMZ8"/>
<dbReference type="GO" id="GO:0009103">
    <property type="term" value="P:lipopolysaccharide biosynthetic process"/>
    <property type="evidence" value="ECO:0007669"/>
    <property type="project" value="TreeGrafter"/>
</dbReference>
<accession>A0A5J4KMZ8</accession>
<protein>
    <recommendedName>
        <fullName evidence="12">Undecaprenyl-phosphate alpha-N-acetylglucosaminyl 1-phosphate transferase</fullName>
    </recommendedName>
</protein>
<evidence type="ECO:0000256" key="4">
    <source>
        <dbReference type="ARBA" id="ARBA00022692"/>
    </source>
</evidence>
<keyword evidence="2" id="KW-1003">Cell membrane</keyword>